<dbReference type="AlphaFoldDB" id="A0AA41WPV4"/>
<gene>
    <name evidence="2" type="ORF">NKG59_11695</name>
</gene>
<reference evidence="3" key="1">
    <citation type="journal article" date="2023" name="Front. Microbiol.">
        <title>Ralstonia chuxiongensis sp. nov., Ralstonia mojiangensis sp. nov., and Ralstonia soli sp. nov., isolated from tobacco fields, are three novel species in the family Burkholderiaceae.</title>
        <authorList>
            <person name="Lu C.H."/>
            <person name="Zhang Y.Y."/>
            <person name="Jiang N."/>
            <person name="Chen W."/>
            <person name="Shao X."/>
            <person name="Zhao Z.M."/>
            <person name="Lu W.L."/>
            <person name="Hu X."/>
            <person name="Xi Y.X."/>
            <person name="Zou S.Y."/>
            <person name="Wei Q.J."/>
            <person name="Lin Z.L."/>
            <person name="Gong L."/>
            <person name="Gai X.T."/>
            <person name="Zhang L.Q."/>
            <person name="Li J.Y."/>
            <person name="Jin Y."/>
            <person name="Xia Z.Y."/>
        </authorList>
    </citation>
    <scope>NUCLEOTIDE SEQUENCE [LARGE SCALE GENOMIC DNA]</scope>
    <source>
        <strain evidence="3">21YRMH01-3</strain>
    </source>
</reference>
<name>A0AA41WPV4_9RALS</name>
<dbReference type="RefSeq" id="WP_253536893.1">
    <property type="nucleotide sequence ID" value="NZ_JAMYWC010000003.1"/>
</dbReference>
<evidence type="ECO:0000256" key="1">
    <source>
        <dbReference type="SAM" id="MobiDB-lite"/>
    </source>
</evidence>
<keyword evidence="3" id="KW-1185">Reference proteome</keyword>
<proteinExistence type="predicted"/>
<accession>A0AA41WPV4</accession>
<protein>
    <submittedName>
        <fullName evidence="2">P27 family phage terminase small subunit</fullName>
    </submittedName>
</protein>
<evidence type="ECO:0000313" key="2">
    <source>
        <dbReference type="EMBL" id="MCP1173020.1"/>
    </source>
</evidence>
<organism evidence="2 3">
    <name type="scientific">Ralstonia chuxiongensis</name>
    <dbReference type="NCBI Taxonomy" id="2957504"/>
    <lineage>
        <taxon>Bacteria</taxon>
        <taxon>Pseudomonadati</taxon>
        <taxon>Pseudomonadota</taxon>
        <taxon>Betaproteobacteria</taxon>
        <taxon>Burkholderiales</taxon>
        <taxon>Burkholderiaceae</taxon>
        <taxon>Ralstonia</taxon>
    </lineage>
</organism>
<dbReference type="EMBL" id="JAMYWC010000003">
    <property type="protein sequence ID" value="MCP1173020.1"/>
    <property type="molecule type" value="Genomic_DNA"/>
</dbReference>
<dbReference type="Proteomes" id="UP001162793">
    <property type="component" value="Unassembled WGS sequence"/>
</dbReference>
<feature type="region of interest" description="Disordered" evidence="1">
    <location>
        <begin position="1"/>
        <end position="40"/>
    </location>
</feature>
<sequence length="177" mass="19276">MNPLDTLLGDNSPDEQFPAASAGGKAVRSPPPPPGTKLSPTERKVWDYICQALREEGLPHLTAGIAIAVVCKTFIRWVRAEAELQNFEAGNNNSFMVVTPNGHSQPHQLYFVTRTLKGELLKWLPESCLTLPSSVMARAKLGDEGMQDDLFGDLLEHARAERTAVIARAARGSKLTA</sequence>
<comment type="caution">
    <text evidence="2">The sequence shown here is derived from an EMBL/GenBank/DDBJ whole genome shotgun (WGS) entry which is preliminary data.</text>
</comment>
<evidence type="ECO:0000313" key="3">
    <source>
        <dbReference type="Proteomes" id="UP001162793"/>
    </source>
</evidence>